<keyword evidence="5 6" id="KW-0804">Transcription</keyword>
<dbReference type="InterPro" id="IPR011605">
    <property type="entry name" value="NusB_fam"/>
</dbReference>
<keyword evidence="9" id="KW-1185">Reference proteome</keyword>
<dbReference type="GO" id="GO:0031564">
    <property type="term" value="P:transcription antitermination"/>
    <property type="evidence" value="ECO:0007669"/>
    <property type="project" value="UniProtKB-KW"/>
</dbReference>
<dbReference type="EMBL" id="FNQE01000001">
    <property type="protein sequence ID" value="SDY48443.1"/>
    <property type="molecule type" value="Genomic_DNA"/>
</dbReference>
<reference evidence="8 9" key="1">
    <citation type="submission" date="2016-10" db="EMBL/GenBank/DDBJ databases">
        <authorList>
            <person name="de Groot N.N."/>
        </authorList>
    </citation>
    <scope>NUCLEOTIDE SEQUENCE [LARGE SCALE GENOMIC DNA]</scope>
    <source>
        <strain evidence="8 9">DSM 21650</strain>
    </source>
</reference>
<protein>
    <recommendedName>
        <fullName evidence="6">Transcription antitermination protein NusB</fullName>
    </recommendedName>
    <alternativeName>
        <fullName evidence="6">Antitermination factor NusB</fullName>
    </alternativeName>
</protein>
<dbReference type="GO" id="GO:0003723">
    <property type="term" value="F:RNA binding"/>
    <property type="evidence" value="ECO:0007669"/>
    <property type="project" value="UniProtKB-UniRule"/>
</dbReference>
<name>A0A1H3K8L8_9FIRM</name>
<dbReference type="GO" id="GO:0005829">
    <property type="term" value="C:cytosol"/>
    <property type="evidence" value="ECO:0007669"/>
    <property type="project" value="TreeGrafter"/>
</dbReference>
<evidence type="ECO:0000313" key="8">
    <source>
        <dbReference type="EMBL" id="SDY48443.1"/>
    </source>
</evidence>
<evidence type="ECO:0000256" key="5">
    <source>
        <dbReference type="ARBA" id="ARBA00023163"/>
    </source>
</evidence>
<evidence type="ECO:0000256" key="1">
    <source>
        <dbReference type="ARBA" id="ARBA00005952"/>
    </source>
</evidence>
<dbReference type="InterPro" id="IPR006027">
    <property type="entry name" value="NusB_RsmB_TIM44"/>
</dbReference>
<dbReference type="STRING" id="415015.SAMN05660462_00174"/>
<evidence type="ECO:0000256" key="2">
    <source>
        <dbReference type="ARBA" id="ARBA00022814"/>
    </source>
</evidence>
<feature type="domain" description="NusB/RsmB/TIM44" evidence="7">
    <location>
        <begin position="6"/>
        <end position="130"/>
    </location>
</feature>
<evidence type="ECO:0000256" key="3">
    <source>
        <dbReference type="ARBA" id="ARBA00022884"/>
    </source>
</evidence>
<evidence type="ECO:0000313" key="9">
    <source>
        <dbReference type="Proteomes" id="UP000198625"/>
    </source>
</evidence>
<dbReference type="NCBIfam" id="TIGR01951">
    <property type="entry name" value="nusB"/>
    <property type="match status" value="1"/>
</dbReference>
<evidence type="ECO:0000256" key="6">
    <source>
        <dbReference type="HAMAP-Rule" id="MF_00073"/>
    </source>
</evidence>
<keyword evidence="4 6" id="KW-0805">Transcription regulation</keyword>
<dbReference type="SUPFAM" id="SSF48013">
    <property type="entry name" value="NusB-like"/>
    <property type="match status" value="1"/>
</dbReference>
<evidence type="ECO:0000259" key="7">
    <source>
        <dbReference type="Pfam" id="PF01029"/>
    </source>
</evidence>
<dbReference type="Pfam" id="PF01029">
    <property type="entry name" value="NusB"/>
    <property type="match status" value="1"/>
</dbReference>
<dbReference type="HAMAP" id="MF_00073">
    <property type="entry name" value="NusB"/>
    <property type="match status" value="1"/>
</dbReference>
<dbReference type="RefSeq" id="WP_091725919.1">
    <property type="nucleotide sequence ID" value="NZ_FNQE01000001.1"/>
</dbReference>
<dbReference type="PANTHER" id="PTHR11078:SF3">
    <property type="entry name" value="ANTITERMINATION NUSB DOMAIN-CONTAINING PROTEIN"/>
    <property type="match status" value="1"/>
</dbReference>
<proteinExistence type="inferred from homology"/>
<keyword evidence="3 6" id="KW-0694">RNA-binding</keyword>
<comment type="function">
    <text evidence="6">Involved in transcription antitermination. Required for transcription of ribosomal RNA (rRNA) genes. Binds specifically to the boxA antiterminator sequence of the ribosomal RNA (rrn) operons.</text>
</comment>
<dbReference type="OrthoDB" id="9811381at2"/>
<accession>A0A1H3K8L8</accession>
<comment type="similarity">
    <text evidence="1 6">Belongs to the NusB family.</text>
</comment>
<sequence length="138" mass="16036">MGRSLARESAMKILFQMELNNDFSSDALNIFFENNSFEDDEKEYILQTVNQLNENIKIIDENIEKYAQGWKLNRIPKVDLSILRIAINEILHRKDIPVEVSINEAINISKKYSTNESSKFINGLLGSFVRDMEHINKL</sequence>
<dbReference type="PANTHER" id="PTHR11078">
    <property type="entry name" value="N UTILIZATION SUBSTANCE PROTEIN B-RELATED"/>
    <property type="match status" value="1"/>
</dbReference>
<gene>
    <name evidence="6" type="primary">nusB</name>
    <name evidence="8" type="ORF">SAMN05660462_00174</name>
</gene>
<dbReference type="GO" id="GO:0006353">
    <property type="term" value="P:DNA-templated transcription termination"/>
    <property type="evidence" value="ECO:0007669"/>
    <property type="project" value="UniProtKB-UniRule"/>
</dbReference>
<dbReference type="InterPro" id="IPR035926">
    <property type="entry name" value="NusB-like_sf"/>
</dbReference>
<organism evidence="8 9">
    <name type="scientific">Proteiniborus ethanoligenes</name>
    <dbReference type="NCBI Taxonomy" id="415015"/>
    <lineage>
        <taxon>Bacteria</taxon>
        <taxon>Bacillati</taxon>
        <taxon>Bacillota</taxon>
        <taxon>Clostridia</taxon>
        <taxon>Eubacteriales</taxon>
        <taxon>Proteiniborus</taxon>
    </lineage>
</organism>
<evidence type="ECO:0000256" key="4">
    <source>
        <dbReference type="ARBA" id="ARBA00023015"/>
    </source>
</evidence>
<dbReference type="Proteomes" id="UP000198625">
    <property type="component" value="Unassembled WGS sequence"/>
</dbReference>
<keyword evidence="2 6" id="KW-0889">Transcription antitermination</keyword>
<dbReference type="AlphaFoldDB" id="A0A1H3K8L8"/>
<dbReference type="Gene3D" id="1.10.940.10">
    <property type="entry name" value="NusB-like"/>
    <property type="match status" value="1"/>
</dbReference>